<dbReference type="Gramene" id="TVU40034">
    <property type="protein sequence ID" value="TVU40034"/>
    <property type="gene ID" value="EJB05_13480"/>
</dbReference>
<gene>
    <name evidence="1" type="ORF">EJB05_13480</name>
</gene>
<comment type="caution">
    <text evidence="1">The sequence shown here is derived from an EMBL/GenBank/DDBJ whole genome shotgun (WGS) entry which is preliminary data.</text>
</comment>
<reference evidence="1 2" key="1">
    <citation type="journal article" date="2019" name="Sci. Rep.">
        <title>A high-quality genome of Eragrostis curvula grass provides insights into Poaceae evolution and supports new strategies to enhance forage quality.</title>
        <authorList>
            <person name="Carballo J."/>
            <person name="Santos B.A.C.M."/>
            <person name="Zappacosta D."/>
            <person name="Garbus I."/>
            <person name="Selva J.P."/>
            <person name="Gallo C.A."/>
            <person name="Diaz A."/>
            <person name="Albertini E."/>
            <person name="Caccamo M."/>
            <person name="Echenique V."/>
        </authorList>
    </citation>
    <scope>NUCLEOTIDE SEQUENCE [LARGE SCALE GENOMIC DNA]</scope>
    <source>
        <strain evidence="2">cv. Victoria</strain>
        <tissue evidence="1">Leaf</tissue>
    </source>
</reference>
<evidence type="ECO:0000313" key="1">
    <source>
        <dbReference type="EMBL" id="TVU40034.1"/>
    </source>
</evidence>
<accession>A0A5J9VXH0</accession>
<feature type="non-terminal residue" evidence="1">
    <location>
        <position position="1"/>
    </location>
</feature>
<evidence type="ECO:0000313" key="2">
    <source>
        <dbReference type="Proteomes" id="UP000324897"/>
    </source>
</evidence>
<protein>
    <submittedName>
        <fullName evidence="1">Uncharacterized protein</fullName>
    </submittedName>
</protein>
<dbReference type="Proteomes" id="UP000324897">
    <property type="component" value="Chromosome 4"/>
</dbReference>
<name>A0A5J9VXH0_9POAL</name>
<dbReference type="EMBL" id="RWGY01000007">
    <property type="protein sequence ID" value="TVU40034.1"/>
    <property type="molecule type" value="Genomic_DNA"/>
</dbReference>
<keyword evidence="2" id="KW-1185">Reference proteome</keyword>
<dbReference type="AlphaFoldDB" id="A0A5J9VXH0"/>
<organism evidence="1 2">
    <name type="scientific">Eragrostis curvula</name>
    <name type="common">weeping love grass</name>
    <dbReference type="NCBI Taxonomy" id="38414"/>
    <lineage>
        <taxon>Eukaryota</taxon>
        <taxon>Viridiplantae</taxon>
        <taxon>Streptophyta</taxon>
        <taxon>Embryophyta</taxon>
        <taxon>Tracheophyta</taxon>
        <taxon>Spermatophyta</taxon>
        <taxon>Magnoliopsida</taxon>
        <taxon>Liliopsida</taxon>
        <taxon>Poales</taxon>
        <taxon>Poaceae</taxon>
        <taxon>PACMAD clade</taxon>
        <taxon>Chloridoideae</taxon>
        <taxon>Eragrostideae</taxon>
        <taxon>Eragrostidinae</taxon>
        <taxon>Eragrostis</taxon>
    </lineage>
</organism>
<sequence length="70" mass="7178">MDLTSRRTLYIVGGLGGHIVDDGGTSQDARGHSGSGDATELRDRHAGADLALHILLGRVVGAAEVARSTP</sequence>
<proteinExistence type="predicted"/>